<proteinExistence type="predicted"/>
<feature type="non-terminal residue" evidence="1">
    <location>
        <position position="1"/>
    </location>
</feature>
<sequence>NPWRYPDFIGIQGLLALSNTNSNTGGFHCVPGFTHRFKQWSIDNENKHKCRGGLVNVPEDDPI</sequence>
<gene>
    <name evidence="1" type="ORF">BYL167_LOCUS79144</name>
</gene>
<feature type="non-terminal residue" evidence="1">
    <location>
        <position position="63"/>
    </location>
</feature>
<evidence type="ECO:0000313" key="1">
    <source>
        <dbReference type="EMBL" id="CAF5182236.1"/>
    </source>
</evidence>
<accession>A0A8S3HH12</accession>
<name>A0A8S3HH12_9BILA</name>
<dbReference type="AlphaFoldDB" id="A0A8S3HH12"/>
<evidence type="ECO:0000313" key="2">
    <source>
        <dbReference type="Proteomes" id="UP000681967"/>
    </source>
</evidence>
<protein>
    <submittedName>
        <fullName evidence="1">Uncharacterized protein</fullName>
    </submittedName>
</protein>
<organism evidence="1 2">
    <name type="scientific">Rotaria magnacalcarata</name>
    <dbReference type="NCBI Taxonomy" id="392030"/>
    <lineage>
        <taxon>Eukaryota</taxon>
        <taxon>Metazoa</taxon>
        <taxon>Spiralia</taxon>
        <taxon>Gnathifera</taxon>
        <taxon>Rotifera</taxon>
        <taxon>Eurotatoria</taxon>
        <taxon>Bdelloidea</taxon>
        <taxon>Philodinida</taxon>
        <taxon>Philodinidae</taxon>
        <taxon>Rotaria</taxon>
    </lineage>
</organism>
<dbReference type="EMBL" id="CAJOBH010291954">
    <property type="protein sequence ID" value="CAF5182236.1"/>
    <property type="molecule type" value="Genomic_DNA"/>
</dbReference>
<dbReference type="Proteomes" id="UP000681967">
    <property type="component" value="Unassembled WGS sequence"/>
</dbReference>
<reference evidence="1" key="1">
    <citation type="submission" date="2021-02" db="EMBL/GenBank/DDBJ databases">
        <authorList>
            <person name="Nowell W R."/>
        </authorList>
    </citation>
    <scope>NUCLEOTIDE SEQUENCE</scope>
</reference>
<comment type="caution">
    <text evidence="1">The sequence shown here is derived from an EMBL/GenBank/DDBJ whole genome shotgun (WGS) entry which is preliminary data.</text>
</comment>